<dbReference type="PROSITE" id="PS51186">
    <property type="entry name" value="GNAT"/>
    <property type="match status" value="1"/>
</dbReference>
<feature type="domain" description="N-acetyltransferase" evidence="3">
    <location>
        <begin position="7"/>
        <end position="177"/>
    </location>
</feature>
<protein>
    <submittedName>
        <fullName evidence="4">GNAT family N-acetyltransferase</fullName>
    </submittedName>
</protein>
<keyword evidence="2" id="KW-0012">Acyltransferase</keyword>
<gene>
    <name evidence="4" type="ORF">HB375_06475</name>
</gene>
<dbReference type="InterPro" id="IPR016181">
    <property type="entry name" value="Acyl_CoA_acyltransferase"/>
</dbReference>
<reference evidence="4 5" key="1">
    <citation type="submission" date="2020-03" db="EMBL/GenBank/DDBJ databases">
        <title>The genome sequence of Microvirga sp. c23x22.</title>
        <authorList>
            <person name="Zhang X."/>
        </authorList>
    </citation>
    <scope>NUCLEOTIDE SEQUENCE [LARGE SCALE GENOMIC DNA]</scope>
    <source>
        <strain evidence="5">c23x22</strain>
    </source>
</reference>
<organism evidence="4 5">
    <name type="scientific">Microvirga terricola</name>
    <dbReference type="NCBI Taxonomy" id="2719797"/>
    <lineage>
        <taxon>Bacteria</taxon>
        <taxon>Pseudomonadati</taxon>
        <taxon>Pseudomonadota</taxon>
        <taxon>Alphaproteobacteria</taxon>
        <taxon>Hyphomicrobiales</taxon>
        <taxon>Methylobacteriaceae</taxon>
        <taxon>Microvirga</taxon>
    </lineage>
</organism>
<evidence type="ECO:0000256" key="1">
    <source>
        <dbReference type="ARBA" id="ARBA00022679"/>
    </source>
</evidence>
<dbReference type="EMBL" id="JAATJS010000002">
    <property type="protein sequence ID" value="NIX76260.1"/>
    <property type="molecule type" value="Genomic_DNA"/>
</dbReference>
<dbReference type="PANTHER" id="PTHR43877">
    <property type="entry name" value="AMINOALKYLPHOSPHONATE N-ACETYLTRANSFERASE-RELATED-RELATED"/>
    <property type="match status" value="1"/>
</dbReference>
<evidence type="ECO:0000259" key="3">
    <source>
        <dbReference type="PROSITE" id="PS51186"/>
    </source>
</evidence>
<dbReference type="Gene3D" id="3.40.630.30">
    <property type="match status" value="1"/>
</dbReference>
<keyword evidence="1" id="KW-0808">Transferase</keyword>
<dbReference type="Proteomes" id="UP000707352">
    <property type="component" value="Unassembled WGS sequence"/>
</dbReference>
<dbReference type="Pfam" id="PF00583">
    <property type="entry name" value="Acetyltransf_1"/>
    <property type="match status" value="1"/>
</dbReference>
<dbReference type="SUPFAM" id="SSF55729">
    <property type="entry name" value="Acyl-CoA N-acyltransferases (Nat)"/>
    <property type="match status" value="1"/>
</dbReference>
<sequence>MQRTSPLDIRLGTLADSAAIARILAAGWQQAYSGFMPKEMLHRRADPVYRAGEITEWLSSDFDPAVDLLLVAERADTVLGFVAARLGDRDDTGAASKITLLYVTPEAQGQGVGRQLLLSAISDLKERAPGAITIAAYEQSPFRSFYSFIGGRELKSITSSVDGREWPLVIYHWSSLEGLEDGIRATGRS</sequence>
<evidence type="ECO:0000313" key="4">
    <source>
        <dbReference type="EMBL" id="NIX76260.1"/>
    </source>
</evidence>
<proteinExistence type="predicted"/>
<dbReference type="CDD" id="cd04301">
    <property type="entry name" value="NAT_SF"/>
    <property type="match status" value="1"/>
</dbReference>
<keyword evidence="5" id="KW-1185">Reference proteome</keyword>
<accession>A0ABX0VC35</accession>
<dbReference type="RefSeq" id="WP_167672154.1">
    <property type="nucleotide sequence ID" value="NZ_JAATJS010000002.1"/>
</dbReference>
<dbReference type="PANTHER" id="PTHR43877:SF1">
    <property type="entry name" value="ACETYLTRANSFERASE"/>
    <property type="match status" value="1"/>
</dbReference>
<evidence type="ECO:0000313" key="5">
    <source>
        <dbReference type="Proteomes" id="UP000707352"/>
    </source>
</evidence>
<name>A0ABX0VC35_9HYPH</name>
<dbReference type="InterPro" id="IPR000182">
    <property type="entry name" value="GNAT_dom"/>
</dbReference>
<evidence type="ECO:0000256" key="2">
    <source>
        <dbReference type="ARBA" id="ARBA00023315"/>
    </source>
</evidence>
<dbReference type="InterPro" id="IPR050832">
    <property type="entry name" value="Bact_Acetyltransf"/>
</dbReference>
<comment type="caution">
    <text evidence="4">The sequence shown here is derived from an EMBL/GenBank/DDBJ whole genome shotgun (WGS) entry which is preliminary data.</text>
</comment>